<keyword evidence="4" id="KW-0067">ATP-binding</keyword>
<comment type="caution">
    <text evidence="8">The sequence shown here is derived from an EMBL/GenBank/DDBJ whole genome shotgun (WGS) entry which is preliminary data.</text>
</comment>
<keyword evidence="9" id="KW-1185">Reference proteome</keyword>
<evidence type="ECO:0000256" key="2">
    <source>
        <dbReference type="ARBA" id="ARBA00022801"/>
    </source>
</evidence>
<feature type="compositionally biased region" description="Low complexity" evidence="5">
    <location>
        <begin position="592"/>
        <end position="608"/>
    </location>
</feature>
<proteinExistence type="predicted"/>
<dbReference type="InterPro" id="IPR006935">
    <property type="entry name" value="Helicase/UvrB_N"/>
</dbReference>
<dbReference type="Proteomes" id="UP000432464">
    <property type="component" value="Unassembled WGS sequence"/>
</dbReference>
<dbReference type="InterPro" id="IPR014001">
    <property type="entry name" value="Helicase_ATP-bd"/>
</dbReference>
<dbReference type="RefSeq" id="WP_154788531.1">
    <property type="nucleotide sequence ID" value="NZ_WMBB01000006.1"/>
</dbReference>
<evidence type="ECO:0000256" key="4">
    <source>
        <dbReference type="ARBA" id="ARBA00022840"/>
    </source>
</evidence>
<evidence type="ECO:0000256" key="5">
    <source>
        <dbReference type="SAM" id="MobiDB-lite"/>
    </source>
</evidence>
<evidence type="ECO:0000313" key="9">
    <source>
        <dbReference type="Proteomes" id="UP000432464"/>
    </source>
</evidence>
<name>A0A6I3KXB9_9NOCA</name>
<dbReference type="GO" id="GO:0016787">
    <property type="term" value="F:hydrolase activity"/>
    <property type="evidence" value="ECO:0007669"/>
    <property type="project" value="UniProtKB-KW"/>
</dbReference>
<dbReference type="PANTHER" id="PTHR11274:SF0">
    <property type="entry name" value="GENERAL TRANSCRIPTION AND DNA REPAIR FACTOR IIH HELICASE SUBUNIT XPB"/>
    <property type="match status" value="1"/>
</dbReference>
<evidence type="ECO:0000313" key="8">
    <source>
        <dbReference type="EMBL" id="MTE14131.1"/>
    </source>
</evidence>
<dbReference type="SMART" id="SM00487">
    <property type="entry name" value="DEXDc"/>
    <property type="match status" value="1"/>
</dbReference>
<reference evidence="8 9" key="1">
    <citation type="submission" date="2019-11" db="EMBL/GenBank/DDBJ databases">
        <title>Nocardia sp. nov. CT2-14 isolated from soil.</title>
        <authorList>
            <person name="Kanchanasin P."/>
            <person name="Tanasupawat S."/>
            <person name="Yuki M."/>
            <person name="Kudo T."/>
        </authorList>
    </citation>
    <scope>NUCLEOTIDE SEQUENCE [LARGE SCALE GENOMIC DNA]</scope>
    <source>
        <strain evidence="8 9">CT2-14</strain>
    </source>
</reference>
<dbReference type="Pfam" id="PF00271">
    <property type="entry name" value="Helicase_C"/>
    <property type="match status" value="1"/>
</dbReference>
<dbReference type="PROSITE" id="PS51192">
    <property type="entry name" value="HELICASE_ATP_BIND_1"/>
    <property type="match status" value="1"/>
</dbReference>
<evidence type="ECO:0000259" key="6">
    <source>
        <dbReference type="PROSITE" id="PS51192"/>
    </source>
</evidence>
<dbReference type="Pfam" id="PF04851">
    <property type="entry name" value="ResIII"/>
    <property type="match status" value="1"/>
</dbReference>
<dbReference type="PROSITE" id="PS51194">
    <property type="entry name" value="HELICASE_CTER"/>
    <property type="match status" value="1"/>
</dbReference>
<keyword evidence="2" id="KW-0378">Hydrolase</keyword>
<evidence type="ECO:0000256" key="1">
    <source>
        <dbReference type="ARBA" id="ARBA00022741"/>
    </source>
</evidence>
<dbReference type="InterPro" id="IPR027417">
    <property type="entry name" value="P-loop_NTPase"/>
</dbReference>
<sequence length="757" mass="82633">MVAEVKLRHAAENTPRAALTRLIAIILLRTPFQSAQQISTRLATNDIGPAAVTQLLYSEPQVFEILGPEQPAIWAVREEASHLVASWAEPEAMQSDPAEDVPSPASSYAGPALRAWQSEALDAWIAHDRRGIVEAVTGSGKTAVGIRAVALAVDDGRRAVVLVPGIDLQTQWWERLRSALPGHRIDRVGGNGSPRPPAHWDVLVATVQTVSSTPLSIPPGALLVADEVHRYGAGSYAKALAEQYEWRLGLTATLERNDNAVEEILRPYFGDLVPGCDYARARADGILAPVRLALVGVHFNARERAKYDRADEAARKAKSVLVDLYGAPEESFGEFMSFTQRLANQERGEAARQAQRFLKNFSERREVLADCEGKLDLIRTLPITELRATQSIFFAERTSTAGQVQSVLEQRALPCGCVGSALRPADRERIIGDFRRGDLRALAAPRVLDEGIDIPDAQVGVVLAASRTRRQMIQRMGRVVRPKSNNGAALFVVAYVYGTPEDPALGAHETFLEELESIAEERVTIDGAALPSILRSWLSEAAPQEGAPVTRPLTVDAPEGPSPSQTTEIPAPGSGRPDVSAADPSQDEPELTPVDADADAAATEPVAAQSEQVEDQPRVAPAENAPEKPAQHSMPSDVEAEARQSERTYRERVQELLGFPDITHLWEPAAAKYSPMTIDELVEWQADTLYYLSRPWDGDTATWRRVMRAILDWAASPSDPIDTFLDIARTVSEVGPNRTELLRFAATMRGRELAELL</sequence>
<organism evidence="8 9">
    <name type="scientific">Nocardia aurantiaca</name>
    <dbReference type="NCBI Taxonomy" id="2675850"/>
    <lineage>
        <taxon>Bacteria</taxon>
        <taxon>Bacillati</taxon>
        <taxon>Actinomycetota</taxon>
        <taxon>Actinomycetes</taxon>
        <taxon>Mycobacteriales</taxon>
        <taxon>Nocardiaceae</taxon>
        <taxon>Nocardia</taxon>
    </lineage>
</organism>
<dbReference type="CDD" id="cd17926">
    <property type="entry name" value="DEXHc_RE"/>
    <property type="match status" value="1"/>
</dbReference>
<dbReference type="AlphaFoldDB" id="A0A6I3KXB9"/>
<feature type="domain" description="Helicase ATP-binding" evidence="6">
    <location>
        <begin position="122"/>
        <end position="272"/>
    </location>
</feature>
<feature type="domain" description="Helicase C-terminal" evidence="7">
    <location>
        <begin position="376"/>
        <end position="538"/>
    </location>
</feature>
<gene>
    <name evidence="8" type="ORF">GLP40_15335</name>
</gene>
<dbReference type="Gene3D" id="3.40.50.300">
    <property type="entry name" value="P-loop containing nucleotide triphosphate hydrolases"/>
    <property type="match status" value="2"/>
</dbReference>
<dbReference type="GO" id="GO:0004386">
    <property type="term" value="F:helicase activity"/>
    <property type="evidence" value="ECO:0007669"/>
    <property type="project" value="UniProtKB-KW"/>
</dbReference>
<dbReference type="PANTHER" id="PTHR11274">
    <property type="entry name" value="RAD25/XP-B DNA REPAIR HELICASE"/>
    <property type="match status" value="1"/>
</dbReference>
<dbReference type="SMART" id="SM00490">
    <property type="entry name" value="HELICc"/>
    <property type="match status" value="1"/>
</dbReference>
<dbReference type="InterPro" id="IPR001650">
    <property type="entry name" value="Helicase_C-like"/>
</dbReference>
<protein>
    <submittedName>
        <fullName evidence="8">DEAD/DEAH box helicase</fullName>
    </submittedName>
</protein>
<accession>A0A6I3KXB9</accession>
<feature type="region of interest" description="Disordered" evidence="5">
    <location>
        <begin position="545"/>
        <end position="647"/>
    </location>
</feature>
<keyword evidence="3 8" id="KW-0347">Helicase</keyword>
<dbReference type="SUPFAM" id="SSF52540">
    <property type="entry name" value="P-loop containing nucleoside triphosphate hydrolases"/>
    <property type="match status" value="1"/>
</dbReference>
<dbReference type="EMBL" id="WMBB01000006">
    <property type="protein sequence ID" value="MTE14131.1"/>
    <property type="molecule type" value="Genomic_DNA"/>
</dbReference>
<dbReference type="GO" id="GO:0005524">
    <property type="term" value="F:ATP binding"/>
    <property type="evidence" value="ECO:0007669"/>
    <property type="project" value="UniProtKB-KW"/>
</dbReference>
<evidence type="ECO:0000256" key="3">
    <source>
        <dbReference type="ARBA" id="ARBA00022806"/>
    </source>
</evidence>
<keyword evidence="1" id="KW-0547">Nucleotide-binding</keyword>
<dbReference type="InterPro" id="IPR050615">
    <property type="entry name" value="ATP-dep_DNA_Helicase"/>
</dbReference>
<dbReference type="GO" id="GO:0003677">
    <property type="term" value="F:DNA binding"/>
    <property type="evidence" value="ECO:0007669"/>
    <property type="project" value="InterPro"/>
</dbReference>
<evidence type="ECO:0000259" key="7">
    <source>
        <dbReference type="PROSITE" id="PS51194"/>
    </source>
</evidence>